<dbReference type="InterPro" id="IPR018060">
    <property type="entry name" value="HTH_AraC"/>
</dbReference>
<proteinExistence type="predicted"/>
<feature type="transmembrane region" description="Helical" evidence="4">
    <location>
        <begin position="7"/>
        <end position="30"/>
    </location>
</feature>
<comment type="caution">
    <text evidence="6">The sequence shown here is derived from an EMBL/GenBank/DDBJ whole genome shotgun (WGS) entry which is preliminary data.</text>
</comment>
<dbReference type="PANTHER" id="PTHR43280:SF2">
    <property type="entry name" value="HTH-TYPE TRANSCRIPTIONAL REGULATOR EXSA"/>
    <property type="match status" value="1"/>
</dbReference>
<dbReference type="InterPro" id="IPR041522">
    <property type="entry name" value="CdaR_GGDEF"/>
</dbReference>
<dbReference type="Pfam" id="PF12833">
    <property type="entry name" value="HTH_18"/>
    <property type="match status" value="1"/>
</dbReference>
<feature type="domain" description="HTH araC/xylS-type" evidence="5">
    <location>
        <begin position="659"/>
        <end position="758"/>
    </location>
</feature>
<evidence type="ECO:0000313" key="7">
    <source>
        <dbReference type="Proteomes" id="UP000309676"/>
    </source>
</evidence>
<accession>A0A5R9GBA0</accession>
<name>A0A5R9GBA0_9BACL</name>
<keyword evidence="1" id="KW-0805">Transcription regulation</keyword>
<dbReference type="SUPFAM" id="SSF46689">
    <property type="entry name" value="Homeodomain-like"/>
    <property type="match status" value="1"/>
</dbReference>
<keyword evidence="7" id="KW-1185">Reference proteome</keyword>
<keyword evidence="2" id="KW-0238">DNA-binding</keyword>
<keyword evidence="4" id="KW-0472">Membrane</keyword>
<evidence type="ECO:0000256" key="2">
    <source>
        <dbReference type="ARBA" id="ARBA00023125"/>
    </source>
</evidence>
<dbReference type="PROSITE" id="PS00041">
    <property type="entry name" value="HTH_ARAC_FAMILY_1"/>
    <property type="match status" value="1"/>
</dbReference>
<dbReference type="InterPro" id="IPR009057">
    <property type="entry name" value="Homeodomain-like_sf"/>
</dbReference>
<sequence length="767" mass="86962">MRRRKNVFWTLWLSYLLILLIPVTISVFLYSNIKGTMVENANRSNLAMLEQVRQVVDGQMQDIDRLTIQIASHPKLQALWNLNDGERYLEYSEAVAALKTLRFGTGLIGEFYIHYRNRDMILSPTLKTDTQTYFNKISPYGGYTAEEVKEKLLTGYHFKTFWPSESAESSTMSSRNVIATATTLPLGEINNVRATLVMLIEEQHIFALLKQIEWANSASMYIVDESGRVILSTAGRSAPPDGLPTGAPASGYLSFQHNGQDMMLSYTRGVNGWQYISLIPKDVVLQRINEITNWVVTMLIVVLLIGTAAAYWMAYRSYGPIRDMVSALLNGNAERSPPESNEYEFIKSSIARNLAEREEMMHRLADHAPVVRAHFLTRLLNGQTEPSQIEQSSIDFMGLHLPHQLNCVVLVTCDDSSEFRREDSEEEWALVRFVLVNLSSGLIDGNGYVVETERNQLALLLNLADSEEEAKRLRDTMISDLKEITAERFRMQISIASSSIHPGIQGFERGYREALSALDYRIIHGVGSIIYYDQTKDIKDGYYQYPLEAEIRLANFLKGGESEQAERLLDELYELNVVSGELTSEMGKFLAIDLLSTVIKVLNALKLDGKELLQGIDPIRYIMDNTSVQEMLQKTKELCRLICSNVNGARTDQGDLLNERIKRYIGERVLDNNLSLTSIADHFGMAPQYISGFFKKQNRVNLNEYIVDSRMQVAKKLLAETNLTMMQIAQHIGYANDIGFIRVFKKLEGITPGKYREMIRGSESKNA</sequence>
<dbReference type="GO" id="GO:0043565">
    <property type="term" value="F:sequence-specific DNA binding"/>
    <property type="evidence" value="ECO:0007669"/>
    <property type="project" value="InterPro"/>
</dbReference>
<dbReference type="Proteomes" id="UP000309676">
    <property type="component" value="Unassembled WGS sequence"/>
</dbReference>
<evidence type="ECO:0000256" key="1">
    <source>
        <dbReference type="ARBA" id="ARBA00023015"/>
    </source>
</evidence>
<dbReference type="OrthoDB" id="2515823at2"/>
<dbReference type="EMBL" id="VCIW01000008">
    <property type="protein sequence ID" value="TLS51586.1"/>
    <property type="molecule type" value="Genomic_DNA"/>
</dbReference>
<evidence type="ECO:0000256" key="3">
    <source>
        <dbReference type="ARBA" id="ARBA00023163"/>
    </source>
</evidence>
<evidence type="ECO:0000259" key="5">
    <source>
        <dbReference type="PROSITE" id="PS01124"/>
    </source>
</evidence>
<evidence type="ECO:0000256" key="4">
    <source>
        <dbReference type="SAM" id="Phobius"/>
    </source>
</evidence>
<keyword evidence="4" id="KW-1133">Transmembrane helix</keyword>
<gene>
    <name evidence="6" type="ORF">FE782_13855</name>
</gene>
<organism evidence="6 7">
    <name type="scientific">Paenibacillus antri</name>
    <dbReference type="NCBI Taxonomy" id="2582848"/>
    <lineage>
        <taxon>Bacteria</taxon>
        <taxon>Bacillati</taxon>
        <taxon>Bacillota</taxon>
        <taxon>Bacilli</taxon>
        <taxon>Bacillales</taxon>
        <taxon>Paenibacillaceae</taxon>
        <taxon>Paenibacillus</taxon>
    </lineage>
</organism>
<dbReference type="Gene3D" id="1.10.10.60">
    <property type="entry name" value="Homeodomain-like"/>
    <property type="match status" value="2"/>
</dbReference>
<dbReference type="InterPro" id="IPR018062">
    <property type="entry name" value="HTH_AraC-typ_CS"/>
</dbReference>
<dbReference type="PROSITE" id="PS01124">
    <property type="entry name" value="HTH_ARAC_FAMILY_2"/>
    <property type="match status" value="1"/>
</dbReference>
<keyword evidence="4" id="KW-0812">Transmembrane</keyword>
<keyword evidence="3" id="KW-0804">Transcription</keyword>
<evidence type="ECO:0000313" key="6">
    <source>
        <dbReference type="EMBL" id="TLS51586.1"/>
    </source>
</evidence>
<dbReference type="Pfam" id="PF17853">
    <property type="entry name" value="GGDEF_2"/>
    <property type="match status" value="1"/>
</dbReference>
<feature type="transmembrane region" description="Helical" evidence="4">
    <location>
        <begin position="294"/>
        <end position="314"/>
    </location>
</feature>
<dbReference type="SMART" id="SM00342">
    <property type="entry name" value="HTH_ARAC"/>
    <property type="match status" value="1"/>
</dbReference>
<dbReference type="AlphaFoldDB" id="A0A5R9GBA0"/>
<dbReference type="GO" id="GO:0003700">
    <property type="term" value="F:DNA-binding transcription factor activity"/>
    <property type="evidence" value="ECO:0007669"/>
    <property type="project" value="InterPro"/>
</dbReference>
<dbReference type="RefSeq" id="WP_138194769.1">
    <property type="nucleotide sequence ID" value="NZ_VCIW01000008.1"/>
</dbReference>
<protein>
    <submittedName>
        <fullName evidence="6">Helix-turn-helix domain-containing protein</fullName>
    </submittedName>
</protein>
<dbReference type="PANTHER" id="PTHR43280">
    <property type="entry name" value="ARAC-FAMILY TRANSCRIPTIONAL REGULATOR"/>
    <property type="match status" value="1"/>
</dbReference>
<reference evidence="6 7" key="1">
    <citation type="submission" date="2019-05" db="EMBL/GenBank/DDBJ databases">
        <authorList>
            <person name="Narsing Rao M.P."/>
            <person name="Li W.J."/>
        </authorList>
    </citation>
    <scope>NUCLEOTIDE SEQUENCE [LARGE SCALE GENOMIC DNA]</scope>
    <source>
        <strain evidence="6 7">SYSU_K30003</strain>
    </source>
</reference>